<name>A0A328P8T0_9GAMM</name>
<keyword evidence="12" id="KW-0969">Cilium</keyword>
<accession>A0A328P8T0</accession>
<dbReference type="GO" id="GO:0006935">
    <property type="term" value="P:chemotaxis"/>
    <property type="evidence" value="ECO:0007669"/>
    <property type="project" value="UniProtKB-KW"/>
</dbReference>
<keyword evidence="9" id="KW-0472">Membrane</keyword>
<evidence type="ECO:0000256" key="3">
    <source>
        <dbReference type="ARBA" id="ARBA00020392"/>
    </source>
</evidence>
<dbReference type="GO" id="GO:0015031">
    <property type="term" value="P:protein transport"/>
    <property type="evidence" value="ECO:0007669"/>
    <property type="project" value="UniProtKB-KW"/>
</dbReference>
<comment type="caution">
    <text evidence="12">The sequence shown here is derived from an EMBL/GenBank/DDBJ whole genome shotgun (WGS) entry which is preliminary data.</text>
</comment>
<dbReference type="GO" id="GO:0005886">
    <property type="term" value="C:plasma membrane"/>
    <property type="evidence" value="ECO:0007669"/>
    <property type="project" value="UniProtKB-SubCell"/>
</dbReference>
<dbReference type="RefSeq" id="WP_111981288.1">
    <property type="nucleotide sequence ID" value="NZ_NFZS01000001.1"/>
</dbReference>
<keyword evidence="10" id="KW-1006">Bacterial flagellum protein export</keyword>
<evidence type="ECO:0000313" key="13">
    <source>
        <dbReference type="Proteomes" id="UP000248926"/>
    </source>
</evidence>
<dbReference type="EMBL" id="NFZS01000001">
    <property type="protein sequence ID" value="RAO77232.1"/>
    <property type="molecule type" value="Genomic_DNA"/>
</dbReference>
<sequence>MKSRANRLQPAADLAHDRQEAAMQKLAEQQQRLAKAEAQLAELRRYREEYAETTSGVTVSALLNRRQFVERIDSVIAQQINEVARQQRQLEQVRGQWRDAHAREQALGSVIDRYREQERKVEERREQAEIDERMQHRRPMGEPRR</sequence>
<evidence type="ECO:0000256" key="1">
    <source>
        <dbReference type="ARBA" id="ARBA00004413"/>
    </source>
</evidence>
<evidence type="ECO:0000313" key="12">
    <source>
        <dbReference type="EMBL" id="RAO77232.1"/>
    </source>
</evidence>
<keyword evidence="13" id="KW-1185">Reference proteome</keyword>
<keyword evidence="8" id="KW-0653">Protein transport</keyword>
<dbReference type="Proteomes" id="UP000248926">
    <property type="component" value="Unassembled WGS sequence"/>
</dbReference>
<evidence type="ECO:0000256" key="8">
    <source>
        <dbReference type="ARBA" id="ARBA00022927"/>
    </source>
</evidence>
<dbReference type="PANTHER" id="PTHR38786">
    <property type="entry name" value="FLAGELLAR FLIJ PROTEIN"/>
    <property type="match status" value="1"/>
</dbReference>
<dbReference type="GO" id="GO:0009288">
    <property type="term" value="C:bacterial-type flagellum"/>
    <property type="evidence" value="ECO:0007669"/>
    <property type="project" value="InterPro"/>
</dbReference>
<evidence type="ECO:0000256" key="9">
    <source>
        <dbReference type="ARBA" id="ARBA00023136"/>
    </source>
</evidence>
<gene>
    <name evidence="12" type="ORF">CA260_04910</name>
</gene>
<evidence type="ECO:0000256" key="2">
    <source>
        <dbReference type="ARBA" id="ARBA00010004"/>
    </source>
</evidence>
<keyword evidence="4" id="KW-0813">Transport</keyword>
<dbReference type="AlphaFoldDB" id="A0A328P8T0"/>
<dbReference type="Pfam" id="PF02050">
    <property type="entry name" value="FliJ"/>
    <property type="match status" value="1"/>
</dbReference>
<comment type="similarity">
    <text evidence="2">Belongs to the FliJ family.</text>
</comment>
<keyword evidence="5" id="KW-1003">Cell membrane</keyword>
<dbReference type="Gene3D" id="1.10.287.1700">
    <property type="match status" value="1"/>
</dbReference>
<dbReference type="OrthoDB" id="5951725at2"/>
<dbReference type="InterPro" id="IPR052570">
    <property type="entry name" value="FliJ"/>
</dbReference>
<feature type="region of interest" description="Disordered" evidence="11">
    <location>
        <begin position="116"/>
        <end position="145"/>
    </location>
</feature>
<dbReference type="InterPro" id="IPR053716">
    <property type="entry name" value="Flag_assembly_chemotaxis_eff"/>
</dbReference>
<keyword evidence="12" id="KW-0966">Cell projection</keyword>
<proteinExistence type="inferred from homology"/>
<protein>
    <recommendedName>
        <fullName evidence="3">Flagellar FliJ protein</fullName>
    </recommendedName>
</protein>
<comment type="subcellular location">
    <subcellularLocation>
        <location evidence="1">Cell membrane</location>
        <topology evidence="1">Peripheral membrane protein</topology>
        <orientation evidence="1">Cytoplasmic side</orientation>
    </subcellularLocation>
</comment>
<evidence type="ECO:0000256" key="10">
    <source>
        <dbReference type="ARBA" id="ARBA00023225"/>
    </source>
</evidence>
<evidence type="ECO:0000256" key="7">
    <source>
        <dbReference type="ARBA" id="ARBA00022795"/>
    </source>
</evidence>
<dbReference type="NCBIfam" id="TIGR02473">
    <property type="entry name" value="flagell_FliJ"/>
    <property type="match status" value="1"/>
</dbReference>
<keyword evidence="6" id="KW-0145">Chemotaxis</keyword>
<dbReference type="GO" id="GO:0044781">
    <property type="term" value="P:bacterial-type flagellum organization"/>
    <property type="evidence" value="ECO:0007669"/>
    <property type="project" value="UniProtKB-KW"/>
</dbReference>
<reference evidence="12 13" key="1">
    <citation type="journal article" date="2018" name="Genet. Mol. Biol.">
        <title>The genome sequence of Dyella jiangningensis FCAV SCS01 from a lignocellulose-decomposing microbial consortium metagenome reveals potential for biotechnological applications.</title>
        <authorList>
            <person name="Desiderato J.G."/>
            <person name="Alvarenga D.O."/>
            <person name="Constancio M.T.L."/>
            <person name="Alves L.M.C."/>
            <person name="Varani A.M."/>
        </authorList>
    </citation>
    <scope>NUCLEOTIDE SEQUENCE [LARGE SCALE GENOMIC DNA]</scope>
    <source>
        <strain evidence="12 13">FCAV SCS01</strain>
    </source>
</reference>
<keyword evidence="12" id="KW-0282">Flagellum</keyword>
<organism evidence="12 13">
    <name type="scientific">Dyella jiangningensis</name>
    <dbReference type="NCBI Taxonomy" id="1379159"/>
    <lineage>
        <taxon>Bacteria</taxon>
        <taxon>Pseudomonadati</taxon>
        <taxon>Pseudomonadota</taxon>
        <taxon>Gammaproteobacteria</taxon>
        <taxon>Lysobacterales</taxon>
        <taxon>Rhodanobacteraceae</taxon>
        <taxon>Dyella</taxon>
    </lineage>
</organism>
<evidence type="ECO:0000256" key="11">
    <source>
        <dbReference type="SAM" id="MobiDB-lite"/>
    </source>
</evidence>
<dbReference type="GO" id="GO:0071973">
    <property type="term" value="P:bacterial-type flagellum-dependent cell motility"/>
    <property type="evidence" value="ECO:0007669"/>
    <property type="project" value="InterPro"/>
</dbReference>
<evidence type="ECO:0000256" key="6">
    <source>
        <dbReference type="ARBA" id="ARBA00022500"/>
    </source>
</evidence>
<evidence type="ECO:0000256" key="4">
    <source>
        <dbReference type="ARBA" id="ARBA00022448"/>
    </source>
</evidence>
<evidence type="ECO:0000256" key="5">
    <source>
        <dbReference type="ARBA" id="ARBA00022475"/>
    </source>
</evidence>
<dbReference type="InterPro" id="IPR012823">
    <property type="entry name" value="Flagell_FliJ"/>
</dbReference>
<dbReference type="PANTHER" id="PTHR38786:SF1">
    <property type="entry name" value="FLAGELLAR FLIJ PROTEIN"/>
    <property type="match status" value="1"/>
</dbReference>
<keyword evidence="7" id="KW-1005">Bacterial flagellum biogenesis</keyword>